<dbReference type="EMBL" id="CP002665">
    <property type="protein sequence ID" value="AEI11615.1"/>
    <property type="molecule type" value="Genomic_DNA"/>
</dbReference>
<keyword evidence="1" id="KW-0808">Transferase</keyword>
<dbReference type="KEGG" id="cga:Celgi_1096"/>
<dbReference type="Proteomes" id="UP000000485">
    <property type="component" value="Chromosome"/>
</dbReference>
<gene>
    <name evidence="1" type="ordered locus">Celgi_1096</name>
</gene>
<evidence type="ECO:0000313" key="2">
    <source>
        <dbReference type="Proteomes" id="UP000000485"/>
    </source>
</evidence>
<protein>
    <submittedName>
        <fullName evidence="1">Putative CDP-glycerol:poly(Glycerophosphate) glycerophosphotransferase</fullName>
    </submittedName>
</protein>
<dbReference type="AlphaFoldDB" id="F8A168"/>
<dbReference type="HOGENOM" id="CLU_023991_1_0_11"/>
<dbReference type="GO" id="GO:0047355">
    <property type="term" value="F:CDP-glycerol glycerophosphotransferase activity"/>
    <property type="evidence" value="ECO:0007669"/>
    <property type="project" value="InterPro"/>
</dbReference>
<name>F8A168_CELGA</name>
<dbReference type="Gene3D" id="3.40.50.12580">
    <property type="match status" value="1"/>
</dbReference>
<proteinExistence type="predicted"/>
<dbReference type="Pfam" id="PF04464">
    <property type="entry name" value="Glyphos_transf"/>
    <property type="match status" value="1"/>
</dbReference>
<reference evidence="2" key="1">
    <citation type="submission" date="2011-04" db="EMBL/GenBank/DDBJ databases">
        <title>Complete sequence of Cellvibrio gilvus ATCC 13127.</title>
        <authorList>
            <person name="Lucas S."/>
            <person name="Han J."/>
            <person name="Lapidus A."/>
            <person name="Cheng J.-F."/>
            <person name="Goodwin L."/>
            <person name="Pitluck S."/>
            <person name="Peters L."/>
            <person name="Munk A."/>
            <person name="Detter J.C."/>
            <person name="Han C."/>
            <person name="Tapia R."/>
            <person name="Land M."/>
            <person name="Hauser L."/>
            <person name="Kyrpides N."/>
            <person name="Ivanova N."/>
            <person name="Ovchinnikova G."/>
            <person name="Pagani I."/>
            <person name="Mead D."/>
            <person name="Brumm P."/>
            <person name="Woyke T."/>
        </authorList>
    </citation>
    <scope>NUCLEOTIDE SEQUENCE [LARGE SCALE GENOMIC DNA]</scope>
    <source>
        <strain evidence="2">ATCC 13127 / NRRL B-14078</strain>
    </source>
</reference>
<accession>F8A168</accession>
<dbReference type="InterPro" id="IPR043148">
    <property type="entry name" value="TagF_C"/>
</dbReference>
<dbReference type="SUPFAM" id="SSF53756">
    <property type="entry name" value="UDP-Glycosyltransferase/glycogen phosphorylase"/>
    <property type="match status" value="1"/>
</dbReference>
<evidence type="ECO:0000313" key="1">
    <source>
        <dbReference type="EMBL" id="AEI11615.1"/>
    </source>
</evidence>
<dbReference type="InterPro" id="IPR007554">
    <property type="entry name" value="Glycerophosphate_synth"/>
</dbReference>
<dbReference type="eggNOG" id="COG1887">
    <property type="taxonomic scope" value="Bacteria"/>
</dbReference>
<dbReference type="STRING" id="593907.Celgi_1096"/>
<dbReference type="GO" id="GO:0016020">
    <property type="term" value="C:membrane"/>
    <property type="evidence" value="ECO:0007669"/>
    <property type="project" value="InterPro"/>
</dbReference>
<sequence>MPMGAVRAVVSLARLAVGRARGAVARRAFEREQALRPAVLAGTFRVAVHFPDAPVNLYQLRQWYSPLQALHARLPVVLLVRQGTTARTVAAESGLPVRLARSVAQVEELLTDHPVRVVLYVNQNVRNFSVLRYRDPAHVFVSHGESDKDYMASNQAKAYDRVLVAGDAARVRLAALAEYDVAARTVPIGRPQVDAPPPGPGLAPTTRRTVLYAPTWEGDRPSMAYGSLASHGPALLDALLADPTVRVVVRPHPRSGTSDPATRTALRQLRRRVRSAARRDPGAGHLWDTRTSFGWHLAACDACVTDISAVAYDWLATGKPLVLTRPAAPEAIVDPAGLPGALPLLAAADAHLVLGRLADAAAPQAAAVRARLVAHHYGDMAPGASLTRFLDAVTALVAQRDERAAALGSGDGPA</sequence>
<keyword evidence="2" id="KW-1185">Reference proteome</keyword>
<organism evidence="1 2">
    <name type="scientific">Cellulomonas gilvus (strain ATCC 13127 / NRRL B-14078)</name>
    <name type="common">Cellvibrio gilvus</name>
    <dbReference type="NCBI Taxonomy" id="593907"/>
    <lineage>
        <taxon>Bacteria</taxon>
        <taxon>Bacillati</taxon>
        <taxon>Actinomycetota</taxon>
        <taxon>Actinomycetes</taxon>
        <taxon>Micrococcales</taxon>
        <taxon>Cellulomonadaceae</taxon>
        <taxon>Cellulomonas</taxon>
    </lineage>
</organism>